<dbReference type="PANTHER" id="PTHR33222:SF2">
    <property type="entry name" value="PROTEIN CURVATURE THYLAKOID 1D, CHLOROPLASTIC"/>
    <property type="match status" value="1"/>
</dbReference>
<comment type="caution">
    <text evidence="4">The sequence shown here is derived from an EMBL/GenBank/DDBJ whole genome shotgun (WGS) entry which is preliminary data.</text>
</comment>
<organism evidence="4">
    <name type="scientific">Salvia splendens</name>
    <name type="common">Scarlet sage</name>
    <dbReference type="NCBI Taxonomy" id="180675"/>
    <lineage>
        <taxon>Eukaryota</taxon>
        <taxon>Viridiplantae</taxon>
        <taxon>Streptophyta</taxon>
        <taxon>Embryophyta</taxon>
        <taxon>Tracheophyta</taxon>
        <taxon>Spermatophyta</taxon>
        <taxon>Magnoliopsida</taxon>
        <taxon>eudicotyledons</taxon>
        <taxon>Gunneridae</taxon>
        <taxon>Pentapetalae</taxon>
        <taxon>asterids</taxon>
        <taxon>lamiids</taxon>
        <taxon>Lamiales</taxon>
        <taxon>Lamiaceae</taxon>
        <taxon>Nepetoideae</taxon>
        <taxon>Mentheae</taxon>
        <taxon>Salviinae</taxon>
        <taxon>Salvia</taxon>
        <taxon>Salvia subgen. Calosphace</taxon>
        <taxon>core Calosphace</taxon>
    </lineage>
</organism>
<accession>A0A8X8ZD93</accession>
<sequence>MNSTLKLCTARGISTVASPHPKLLTANQIQSVHCKPQFPSLLKPTRFNCGQFTRFSVFLMDSAYRNANSVCFRTIKPPLFNFFTVIRWRPWRGGLPDGDITVEKTDVGENIDDYETQQNEAPQEGSFVDNLQFLKFLEEFDIKLLQAEYLDDESLIAMMSTFSGGAVALWLAAAFVGAVDSIPLVPKVLELVGLGYTIWFSSRYLIFKENRDELFATVEQIKQQVLGSKDK</sequence>
<keyword evidence="2" id="KW-0812">Transmembrane</keyword>
<feature type="domain" description="Cyanobacterial aminoacyl-tRNA synthetase CAAD" evidence="3">
    <location>
        <begin position="153"/>
        <end position="227"/>
    </location>
</feature>
<evidence type="ECO:0000256" key="1">
    <source>
        <dbReference type="ARBA" id="ARBA00004141"/>
    </source>
</evidence>
<protein>
    <recommendedName>
        <fullName evidence="3">Cyanobacterial aminoacyl-tRNA synthetase CAAD domain-containing protein</fullName>
    </recommendedName>
</protein>
<dbReference type="PANTHER" id="PTHR33222">
    <property type="match status" value="1"/>
</dbReference>
<keyword evidence="5" id="KW-1185">Reference proteome</keyword>
<feature type="transmembrane region" description="Helical" evidence="2">
    <location>
        <begin position="188"/>
        <end position="206"/>
    </location>
</feature>
<dbReference type="Pfam" id="PF14159">
    <property type="entry name" value="CAAD"/>
    <property type="match status" value="1"/>
</dbReference>
<gene>
    <name evidence="4" type="ORF">SASPL_141264</name>
</gene>
<dbReference type="GO" id="GO:0009535">
    <property type="term" value="C:chloroplast thylakoid membrane"/>
    <property type="evidence" value="ECO:0007669"/>
    <property type="project" value="TreeGrafter"/>
</dbReference>
<evidence type="ECO:0000313" key="5">
    <source>
        <dbReference type="Proteomes" id="UP000298416"/>
    </source>
</evidence>
<keyword evidence="2" id="KW-1133">Transmembrane helix</keyword>
<dbReference type="AlphaFoldDB" id="A0A8X8ZD93"/>
<keyword evidence="2" id="KW-0472">Membrane</keyword>
<feature type="transmembrane region" description="Helical" evidence="2">
    <location>
        <begin position="155"/>
        <end position="176"/>
    </location>
</feature>
<dbReference type="EMBL" id="PNBA02000015">
    <property type="protein sequence ID" value="KAG6399779.1"/>
    <property type="molecule type" value="Genomic_DNA"/>
</dbReference>
<dbReference type="InterPro" id="IPR025564">
    <property type="entry name" value="CAAD_dom"/>
</dbReference>
<proteinExistence type="predicted"/>
<dbReference type="Proteomes" id="UP000298416">
    <property type="component" value="Unassembled WGS sequence"/>
</dbReference>
<reference evidence="4" key="1">
    <citation type="submission" date="2018-01" db="EMBL/GenBank/DDBJ databases">
        <authorList>
            <person name="Mao J.F."/>
        </authorList>
    </citation>
    <scope>NUCLEOTIDE SEQUENCE</scope>
    <source>
        <strain evidence="4">Huo1</strain>
        <tissue evidence="4">Leaf</tissue>
    </source>
</reference>
<evidence type="ECO:0000256" key="2">
    <source>
        <dbReference type="SAM" id="Phobius"/>
    </source>
</evidence>
<evidence type="ECO:0000313" key="4">
    <source>
        <dbReference type="EMBL" id="KAG6399779.1"/>
    </source>
</evidence>
<name>A0A8X8ZD93_SALSN</name>
<evidence type="ECO:0000259" key="3">
    <source>
        <dbReference type="Pfam" id="PF14159"/>
    </source>
</evidence>
<reference evidence="4" key="2">
    <citation type="submission" date="2020-08" db="EMBL/GenBank/DDBJ databases">
        <title>Plant Genome Project.</title>
        <authorList>
            <person name="Zhang R.-G."/>
        </authorList>
    </citation>
    <scope>NUCLEOTIDE SEQUENCE</scope>
    <source>
        <strain evidence="4">Huo1</strain>
        <tissue evidence="4">Leaf</tissue>
    </source>
</reference>
<comment type="subcellular location">
    <subcellularLocation>
        <location evidence="1">Membrane</location>
        <topology evidence="1">Multi-pass membrane protein</topology>
    </subcellularLocation>
</comment>
<dbReference type="InterPro" id="IPR033344">
    <property type="entry name" value="CURT1"/>
</dbReference>